<proteinExistence type="predicted"/>
<sequence>MIPDAARGTRRRHGGWSLDGDGQPGPRPGPPVEPSASAVRQPHLDPARGPRADTLRRTSTMQDKRSDRRQLLRAAAVTAGAAVAAPALGGISPAQAAALASTGAIPWVGPAGSGATYEVDPTVGAQAAINTALGSSSQKAVYVAPGTYTVKAPVVLDDKHALIGAGPLVTILRAGAGFSGAGLVVNPQSGTYVGSSRQCVTDIGLDAAHLVANGINFQMNATPSSYTPDPAPWLTRVFVTRTTGDGIYLGGTYTGGQREFKLTDCRVENADGWAYNLQSSDGFVSGCSAQGCAGGGYLLGGGNIKIWGSKAYGIGAAGAPAPAFRLDSSRATVVGCEAQDTAGNGFEILGRNCTVSGCTADSTGVGSSGTDQNSAGFYVGASVVSLEGSAFQRTNGGGKWIVAGAGMRTALYLAGGVDYLSVRLVSGPDREAPFQRLVTGTVGTHSSVSVIG</sequence>
<evidence type="ECO:0000259" key="2">
    <source>
        <dbReference type="Pfam" id="PF12708"/>
    </source>
</evidence>
<evidence type="ECO:0000256" key="1">
    <source>
        <dbReference type="SAM" id="MobiDB-lite"/>
    </source>
</evidence>
<comment type="caution">
    <text evidence="3">The sequence shown here is derived from an EMBL/GenBank/DDBJ whole genome shotgun (WGS) entry which is preliminary data.</text>
</comment>
<dbReference type="SUPFAM" id="SSF51126">
    <property type="entry name" value="Pectin lyase-like"/>
    <property type="match status" value="1"/>
</dbReference>
<name>A0ABX9W9K8_9ACTN</name>
<dbReference type="Proteomes" id="UP000280698">
    <property type="component" value="Unassembled WGS sequence"/>
</dbReference>
<evidence type="ECO:0000313" key="4">
    <source>
        <dbReference type="Proteomes" id="UP000280698"/>
    </source>
</evidence>
<dbReference type="Gene3D" id="2.160.20.10">
    <property type="entry name" value="Single-stranded right-handed beta-helix, Pectin lyase-like"/>
    <property type="match status" value="1"/>
</dbReference>
<dbReference type="InterPro" id="IPR012334">
    <property type="entry name" value="Pectin_lyas_fold"/>
</dbReference>
<reference evidence="3 4" key="1">
    <citation type="submission" date="2018-11" db="EMBL/GenBank/DDBJ databases">
        <title>Micromonospora sp. PPF5-17, a new actinomycetes isolated from a hot spring soil.</title>
        <authorList>
            <person name="Thawai C."/>
        </authorList>
    </citation>
    <scope>NUCLEOTIDE SEQUENCE [LARGE SCALE GENOMIC DNA]</scope>
    <source>
        <strain evidence="3 4">PPF5-17</strain>
    </source>
</reference>
<dbReference type="Pfam" id="PF12708">
    <property type="entry name" value="Pect-lyase_RHGA_epim"/>
    <property type="match status" value="1"/>
</dbReference>
<dbReference type="PROSITE" id="PS51318">
    <property type="entry name" value="TAT"/>
    <property type="match status" value="1"/>
</dbReference>
<feature type="compositionally biased region" description="Basic and acidic residues" evidence="1">
    <location>
        <begin position="42"/>
        <end position="68"/>
    </location>
</feature>
<organism evidence="3 4">
    <name type="scientific">Micromonospora solifontis</name>
    <dbReference type="NCBI Taxonomy" id="2487138"/>
    <lineage>
        <taxon>Bacteria</taxon>
        <taxon>Bacillati</taxon>
        <taxon>Actinomycetota</taxon>
        <taxon>Actinomycetes</taxon>
        <taxon>Micromonosporales</taxon>
        <taxon>Micromonosporaceae</taxon>
        <taxon>Micromonospora</taxon>
    </lineage>
</organism>
<protein>
    <recommendedName>
        <fullName evidence="2">Rhamnogalacturonase A/B/Epimerase-like pectate lyase domain-containing protein</fullName>
    </recommendedName>
</protein>
<gene>
    <name evidence="3" type="ORF">EFE23_24480</name>
</gene>
<accession>A0ABX9W9K8</accession>
<dbReference type="InterPro" id="IPR024535">
    <property type="entry name" value="RHGA/B-epi-like_pectate_lyase"/>
</dbReference>
<feature type="region of interest" description="Disordered" evidence="1">
    <location>
        <begin position="1"/>
        <end position="68"/>
    </location>
</feature>
<evidence type="ECO:0000313" key="3">
    <source>
        <dbReference type="EMBL" id="RNL89798.1"/>
    </source>
</evidence>
<keyword evidence="4" id="KW-1185">Reference proteome</keyword>
<dbReference type="EMBL" id="RJLN01000105">
    <property type="protein sequence ID" value="RNL89798.1"/>
    <property type="molecule type" value="Genomic_DNA"/>
</dbReference>
<dbReference type="InterPro" id="IPR011050">
    <property type="entry name" value="Pectin_lyase_fold/virulence"/>
</dbReference>
<feature type="domain" description="Rhamnogalacturonase A/B/Epimerase-like pectate lyase" evidence="2">
    <location>
        <begin position="126"/>
        <end position="305"/>
    </location>
</feature>
<dbReference type="InterPro" id="IPR006311">
    <property type="entry name" value="TAT_signal"/>
</dbReference>